<accession>A0AA86MDM5</accession>
<dbReference type="NCBIfam" id="TIGR01852">
    <property type="entry name" value="lipid_A_lpxA"/>
    <property type="match status" value="1"/>
</dbReference>
<comment type="subcellular location">
    <subcellularLocation>
        <location evidence="8">Cytoplasm</location>
    </subcellularLocation>
</comment>
<gene>
    <name evidence="8 10" type="primary">lpxA</name>
    <name evidence="10" type="ORF">RGQ30_15970</name>
</gene>
<evidence type="ECO:0000256" key="4">
    <source>
        <dbReference type="ARBA" id="ARBA00022679"/>
    </source>
</evidence>
<keyword evidence="4 8" id="KW-0808">Transferase</keyword>
<sequence>MPIHASAIVDPKAELDSTVEVGPFSVIGPNVKIGARTKVGPHMIISGHTTIGEDNVFHGSATIGGDPQDKKYKGEPTELIIGDRNTVREYCTFNTGTVQDGGKTTMANDNWIMAYVHIAHDCHIGSNTIIANSVQLAGHVIIGDWVILGGMSGVHQFIRVGDHAMTAFQTKLTQDVPPFVMAAGYPAVPAGINSEGLKRRGFSPDAILNIKRAYKAIYRQGLSIADAKEAIDALAVAAPEDAKPHLAHMKVFLDQATRGIVR</sequence>
<proteinExistence type="inferred from homology"/>
<keyword evidence="6 8" id="KW-0443">Lipid metabolism</keyword>
<dbReference type="InterPro" id="IPR018357">
    <property type="entry name" value="Hexapep_transf_CS"/>
</dbReference>
<evidence type="ECO:0000256" key="2">
    <source>
        <dbReference type="ARBA" id="ARBA00022516"/>
    </source>
</evidence>
<dbReference type="NCBIfam" id="NF003657">
    <property type="entry name" value="PRK05289.1"/>
    <property type="match status" value="1"/>
</dbReference>
<dbReference type="PANTHER" id="PTHR43480">
    <property type="entry name" value="ACYL-[ACYL-CARRIER-PROTEIN]--UDP-N-ACETYLGLUCOSAMINE O-ACYLTRANSFERASE"/>
    <property type="match status" value="1"/>
</dbReference>
<keyword evidence="5 8" id="KW-0677">Repeat</keyword>
<dbReference type="InterPro" id="IPR011004">
    <property type="entry name" value="Trimer_LpxA-like_sf"/>
</dbReference>
<evidence type="ECO:0000256" key="6">
    <source>
        <dbReference type="ARBA" id="ARBA00023098"/>
    </source>
</evidence>
<dbReference type="GO" id="GO:0008780">
    <property type="term" value="F:acyl-[acyl-carrier-protein]-UDP-N-acetylglucosamine O-acyltransferase activity"/>
    <property type="evidence" value="ECO:0007669"/>
    <property type="project" value="UniProtKB-UniRule"/>
</dbReference>
<dbReference type="PANTHER" id="PTHR43480:SF1">
    <property type="entry name" value="ACYL-[ACYL-CARRIER-PROTEIN]--UDP-N-ACETYLGLUCOSAMINE O-ACYLTRANSFERASE, MITOCHONDRIAL-RELATED"/>
    <property type="match status" value="1"/>
</dbReference>
<keyword evidence="7 8" id="KW-0012">Acyltransferase</keyword>
<dbReference type="RefSeq" id="WP_130556404.1">
    <property type="nucleotide sequence ID" value="NZ_AP028947.1"/>
</dbReference>
<feature type="domain" description="UDP N-acetylglucosamine O-acyltransferase C-terminal" evidence="9">
    <location>
        <begin position="175"/>
        <end position="261"/>
    </location>
</feature>
<evidence type="ECO:0000313" key="11">
    <source>
        <dbReference type="Proteomes" id="UP001329151"/>
    </source>
</evidence>
<dbReference type="PIRSF" id="PIRSF000456">
    <property type="entry name" value="UDP-GlcNAc_acltr"/>
    <property type="match status" value="1"/>
</dbReference>
<dbReference type="EC" id="2.3.1.129" evidence="8"/>
<organism evidence="10 11">
    <name type="scientific">Limnobacter thiooxidans</name>
    <dbReference type="NCBI Taxonomy" id="131080"/>
    <lineage>
        <taxon>Bacteria</taxon>
        <taxon>Pseudomonadati</taxon>
        <taxon>Pseudomonadota</taxon>
        <taxon>Betaproteobacteria</taxon>
        <taxon>Burkholderiales</taxon>
        <taxon>Burkholderiaceae</taxon>
        <taxon>Limnobacter</taxon>
    </lineage>
</organism>
<dbReference type="Gene3D" id="2.160.10.10">
    <property type="entry name" value="Hexapeptide repeat proteins"/>
    <property type="match status" value="1"/>
</dbReference>
<dbReference type="InterPro" id="IPR037157">
    <property type="entry name" value="Acetyltransf_C_sf"/>
</dbReference>
<evidence type="ECO:0000256" key="1">
    <source>
        <dbReference type="ARBA" id="ARBA00022490"/>
    </source>
</evidence>
<dbReference type="InterPro" id="IPR029098">
    <property type="entry name" value="Acetyltransf_C"/>
</dbReference>
<dbReference type="GO" id="GO:0009245">
    <property type="term" value="P:lipid A biosynthetic process"/>
    <property type="evidence" value="ECO:0007669"/>
    <property type="project" value="UniProtKB-UniRule"/>
</dbReference>
<keyword evidence="2 8" id="KW-0444">Lipid biosynthesis</keyword>
<name>A0AA86MDM5_9BURK</name>
<comment type="subunit">
    <text evidence="8">Homotrimer.</text>
</comment>
<dbReference type="EMBL" id="AP028947">
    <property type="protein sequence ID" value="BET26096.1"/>
    <property type="molecule type" value="Genomic_DNA"/>
</dbReference>
<comment type="similarity">
    <text evidence="8">Belongs to the transferase hexapeptide repeat family. LpxA subfamily.</text>
</comment>
<evidence type="ECO:0000256" key="5">
    <source>
        <dbReference type="ARBA" id="ARBA00022737"/>
    </source>
</evidence>
<dbReference type="GO" id="GO:0016020">
    <property type="term" value="C:membrane"/>
    <property type="evidence" value="ECO:0007669"/>
    <property type="project" value="GOC"/>
</dbReference>
<comment type="pathway">
    <text evidence="8">Glycolipid biosynthesis; lipid IV(A) biosynthesis; lipid IV(A) from (3R)-3-hydroxytetradecanoyl-[acyl-carrier-protein] and UDP-N-acetyl-alpha-D-glucosamine: step 1/6.</text>
</comment>
<comment type="function">
    <text evidence="8">Involved in the biosynthesis of lipid A, a phosphorylated glycolipid that anchors the lipopolysaccharide to the outer membrane of the cell.</text>
</comment>
<keyword evidence="1 8" id="KW-0963">Cytoplasm</keyword>
<dbReference type="InterPro" id="IPR010137">
    <property type="entry name" value="Lipid_A_LpxA"/>
</dbReference>
<comment type="catalytic activity">
    <reaction evidence="8">
        <text>a (3R)-hydroxyacyl-[ACP] + UDP-N-acetyl-alpha-D-glucosamine = a UDP-3-O-[(3R)-3-hydroxyacyl]-N-acetyl-alpha-D-glucosamine + holo-[ACP]</text>
        <dbReference type="Rhea" id="RHEA:67812"/>
        <dbReference type="Rhea" id="RHEA-COMP:9685"/>
        <dbReference type="Rhea" id="RHEA-COMP:9945"/>
        <dbReference type="ChEBI" id="CHEBI:57705"/>
        <dbReference type="ChEBI" id="CHEBI:64479"/>
        <dbReference type="ChEBI" id="CHEBI:78827"/>
        <dbReference type="ChEBI" id="CHEBI:173225"/>
        <dbReference type="EC" id="2.3.1.129"/>
    </reaction>
</comment>
<evidence type="ECO:0000259" key="9">
    <source>
        <dbReference type="Pfam" id="PF13720"/>
    </source>
</evidence>
<keyword evidence="11" id="KW-1185">Reference proteome</keyword>
<evidence type="ECO:0000313" key="10">
    <source>
        <dbReference type="EMBL" id="BET26096.1"/>
    </source>
</evidence>
<dbReference type="Gene3D" id="1.20.1180.10">
    <property type="entry name" value="Udp N-acetylglucosamine O-acyltransferase, C-terminal domain"/>
    <property type="match status" value="1"/>
</dbReference>
<dbReference type="Pfam" id="PF00132">
    <property type="entry name" value="Hexapep"/>
    <property type="match status" value="1"/>
</dbReference>
<dbReference type="PROSITE" id="PS00101">
    <property type="entry name" value="HEXAPEP_TRANSFERASES"/>
    <property type="match status" value="1"/>
</dbReference>
<dbReference type="SUPFAM" id="SSF51161">
    <property type="entry name" value="Trimeric LpxA-like enzymes"/>
    <property type="match status" value="1"/>
</dbReference>
<keyword evidence="3 8" id="KW-0441">Lipid A biosynthesis</keyword>
<dbReference type="HAMAP" id="MF_00387">
    <property type="entry name" value="LpxA"/>
    <property type="match status" value="1"/>
</dbReference>
<dbReference type="Proteomes" id="UP001329151">
    <property type="component" value="Chromosome"/>
</dbReference>
<dbReference type="GO" id="GO:0005737">
    <property type="term" value="C:cytoplasm"/>
    <property type="evidence" value="ECO:0007669"/>
    <property type="project" value="UniProtKB-SubCell"/>
</dbReference>
<reference evidence="10 11" key="1">
    <citation type="submission" date="2023-10" db="EMBL/GenBank/DDBJ databases">
        <title>Complete Genome Sequence of Limnobacter thiooxidans CS-K2T, Isolated from freshwater lake sediments in Bavaria, Germany.</title>
        <authorList>
            <person name="Naruki M."/>
            <person name="Watanabe A."/>
            <person name="Warashina T."/>
            <person name="Morita T."/>
            <person name="Arakawa K."/>
        </authorList>
    </citation>
    <scope>NUCLEOTIDE SEQUENCE [LARGE SCALE GENOMIC DNA]</scope>
    <source>
        <strain evidence="10 11">CS-K2</strain>
    </source>
</reference>
<dbReference type="AlphaFoldDB" id="A0AA86MDM5"/>
<protein>
    <recommendedName>
        <fullName evidence="8">Acyl-[acyl-carrier-protein]--UDP-N-acetylglucosamine O-acyltransferase</fullName>
        <shortName evidence="8">UDP-N-acetylglucosamine acyltransferase</shortName>
        <ecNumber evidence="8">2.3.1.129</ecNumber>
    </recommendedName>
</protein>
<dbReference type="Pfam" id="PF13720">
    <property type="entry name" value="Acetyltransf_11"/>
    <property type="match status" value="1"/>
</dbReference>
<evidence type="ECO:0000256" key="3">
    <source>
        <dbReference type="ARBA" id="ARBA00022556"/>
    </source>
</evidence>
<evidence type="ECO:0000256" key="8">
    <source>
        <dbReference type="HAMAP-Rule" id="MF_00387"/>
    </source>
</evidence>
<dbReference type="KEGG" id="lto:RGQ30_15970"/>
<dbReference type="CDD" id="cd03351">
    <property type="entry name" value="LbH_UDP-GlcNAc_AT"/>
    <property type="match status" value="1"/>
</dbReference>
<dbReference type="InterPro" id="IPR001451">
    <property type="entry name" value="Hexapep"/>
</dbReference>
<evidence type="ECO:0000256" key="7">
    <source>
        <dbReference type="ARBA" id="ARBA00023315"/>
    </source>
</evidence>